<feature type="transmembrane region" description="Helical" evidence="1">
    <location>
        <begin position="182"/>
        <end position="203"/>
    </location>
</feature>
<feature type="domain" description="DUF4232" evidence="2">
    <location>
        <begin position="255"/>
        <end position="384"/>
    </location>
</feature>
<dbReference type="InterPro" id="IPR025326">
    <property type="entry name" value="DUF4232"/>
</dbReference>
<dbReference type="Proteomes" id="UP000182126">
    <property type="component" value="Chromosome I"/>
</dbReference>
<keyword evidence="1" id="KW-0812">Transmembrane</keyword>
<sequence length="393" mass="39936">MASAPPSTAPVSSARDGRTRPPVTAGLLAGLLLGALWIVSGAIARLTGSDIVLTRLLSFAGIGPLQSHAWLLPGAWGVLVLTVTAAVLCSVVWVVGRGAQGVGRAPAFLVLWFGAVLAGTTVGLCDDVTRVLSFLPLSGLHGVTAAVVESAPDTAYWGLAWGWIPAWAFSRRAGEESARRWSPGLLGVTLASVVALVVVGSLADAAWQRQIVEENAALQGATDETGAFVDPAAVGDPVPERAPGASTPQLPAGACTLDRATLLLGTADGATGHRAQSIRLMNVGEEPCVVEGYPDIAFADQNGHALDVEVRPGSSFLATDPGIAPVTVPPGGEATAVIGWDANATDGALVARALRAAVLPGLDRGSWPVELDIVSGSEVEITAWHLGAAPAAP</sequence>
<gene>
    <name evidence="3" type="ORF">SAMN04489809_0337</name>
</gene>
<feature type="transmembrane region" description="Helical" evidence="1">
    <location>
        <begin position="25"/>
        <end position="48"/>
    </location>
</feature>
<dbReference type="eggNOG" id="ENOG5033GHN">
    <property type="taxonomic scope" value="Bacteria"/>
</dbReference>
<keyword evidence="1" id="KW-0472">Membrane</keyword>
<organism evidence="3 4">
    <name type="scientific">Microbacterium paraoxydans</name>
    <dbReference type="NCBI Taxonomy" id="199592"/>
    <lineage>
        <taxon>Bacteria</taxon>
        <taxon>Bacillati</taxon>
        <taxon>Actinomycetota</taxon>
        <taxon>Actinomycetes</taxon>
        <taxon>Micrococcales</taxon>
        <taxon>Microbacteriaceae</taxon>
        <taxon>Microbacterium</taxon>
    </lineage>
</organism>
<dbReference type="GeneID" id="36299694"/>
<proteinExistence type="predicted"/>
<reference evidence="3 4" key="1">
    <citation type="submission" date="2016-10" db="EMBL/GenBank/DDBJ databases">
        <authorList>
            <person name="de Groot N.N."/>
        </authorList>
    </citation>
    <scope>NUCLEOTIDE SEQUENCE [LARGE SCALE GENOMIC DNA]</scope>
    <source>
        <strain evidence="3 4">DSM 15019</strain>
    </source>
</reference>
<dbReference type="RefSeq" id="WP_082749991.1">
    <property type="nucleotide sequence ID" value="NZ_LT629770.1"/>
</dbReference>
<dbReference type="EMBL" id="LT629770">
    <property type="protein sequence ID" value="SDR79711.1"/>
    <property type="molecule type" value="Genomic_DNA"/>
</dbReference>
<evidence type="ECO:0000259" key="2">
    <source>
        <dbReference type="Pfam" id="PF14016"/>
    </source>
</evidence>
<evidence type="ECO:0000313" key="4">
    <source>
        <dbReference type="Proteomes" id="UP000182126"/>
    </source>
</evidence>
<name>A0A1H1LYW8_9MICO</name>
<dbReference type="Pfam" id="PF14016">
    <property type="entry name" value="DUF4232"/>
    <property type="match status" value="1"/>
</dbReference>
<accession>A0A1H1LYW8</accession>
<feature type="transmembrane region" description="Helical" evidence="1">
    <location>
        <begin position="107"/>
        <end position="124"/>
    </location>
</feature>
<feature type="transmembrane region" description="Helical" evidence="1">
    <location>
        <begin position="69"/>
        <end position="95"/>
    </location>
</feature>
<dbReference type="AlphaFoldDB" id="A0A1H1LYW8"/>
<evidence type="ECO:0000256" key="1">
    <source>
        <dbReference type="SAM" id="Phobius"/>
    </source>
</evidence>
<protein>
    <recommendedName>
        <fullName evidence="2">DUF4232 domain-containing protein</fullName>
    </recommendedName>
</protein>
<keyword evidence="1" id="KW-1133">Transmembrane helix</keyword>
<evidence type="ECO:0000313" key="3">
    <source>
        <dbReference type="EMBL" id="SDR79711.1"/>
    </source>
</evidence>